<evidence type="ECO:0000313" key="3">
    <source>
        <dbReference type="Proteomes" id="UP001219525"/>
    </source>
</evidence>
<name>A0AAD6Y852_9AGAR</name>
<feature type="chain" id="PRO_5042212559" evidence="1">
    <location>
        <begin position="18"/>
        <end position="142"/>
    </location>
</feature>
<protein>
    <submittedName>
        <fullName evidence="2">Uncharacterized protein</fullName>
    </submittedName>
</protein>
<evidence type="ECO:0000256" key="1">
    <source>
        <dbReference type="SAM" id="SignalP"/>
    </source>
</evidence>
<evidence type="ECO:0000313" key="2">
    <source>
        <dbReference type="EMBL" id="KAJ7195752.1"/>
    </source>
</evidence>
<keyword evidence="3" id="KW-1185">Reference proteome</keyword>
<dbReference type="AlphaFoldDB" id="A0AAD6Y852"/>
<feature type="signal peptide" evidence="1">
    <location>
        <begin position="1"/>
        <end position="17"/>
    </location>
</feature>
<reference evidence="2" key="1">
    <citation type="submission" date="2023-03" db="EMBL/GenBank/DDBJ databases">
        <title>Massive genome expansion in bonnet fungi (Mycena s.s.) driven by repeated elements and novel gene families across ecological guilds.</title>
        <authorList>
            <consortium name="Lawrence Berkeley National Laboratory"/>
            <person name="Harder C.B."/>
            <person name="Miyauchi S."/>
            <person name="Viragh M."/>
            <person name="Kuo A."/>
            <person name="Thoen E."/>
            <person name="Andreopoulos B."/>
            <person name="Lu D."/>
            <person name="Skrede I."/>
            <person name="Drula E."/>
            <person name="Henrissat B."/>
            <person name="Morin E."/>
            <person name="Kohler A."/>
            <person name="Barry K."/>
            <person name="LaButti K."/>
            <person name="Morin E."/>
            <person name="Salamov A."/>
            <person name="Lipzen A."/>
            <person name="Mereny Z."/>
            <person name="Hegedus B."/>
            <person name="Baldrian P."/>
            <person name="Stursova M."/>
            <person name="Weitz H."/>
            <person name="Taylor A."/>
            <person name="Grigoriev I.V."/>
            <person name="Nagy L.G."/>
            <person name="Martin F."/>
            <person name="Kauserud H."/>
        </authorList>
    </citation>
    <scope>NUCLEOTIDE SEQUENCE</scope>
    <source>
        <strain evidence="2">9144</strain>
    </source>
</reference>
<comment type="caution">
    <text evidence="2">The sequence shown here is derived from an EMBL/GenBank/DDBJ whole genome shotgun (WGS) entry which is preliminary data.</text>
</comment>
<keyword evidence="1" id="KW-0732">Signal</keyword>
<accession>A0AAD6Y852</accession>
<dbReference type="EMBL" id="JARJCW010000088">
    <property type="protein sequence ID" value="KAJ7195752.1"/>
    <property type="molecule type" value="Genomic_DNA"/>
</dbReference>
<dbReference type="Gene3D" id="2.60.20.10">
    <property type="entry name" value="Crystallins"/>
    <property type="match status" value="1"/>
</dbReference>
<dbReference type="Proteomes" id="UP001219525">
    <property type="component" value="Unassembled WGS sequence"/>
</dbReference>
<organism evidence="2 3">
    <name type="scientific">Mycena pura</name>
    <dbReference type="NCBI Taxonomy" id="153505"/>
    <lineage>
        <taxon>Eukaryota</taxon>
        <taxon>Fungi</taxon>
        <taxon>Dikarya</taxon>
        <taxon>Basidiomycota</taxon>
        <taxon>Agaricomycotina</taxon>
        <taxon>Agaricomycetes</taxon>
        <taxon>Agaricomycetidae</taxon>
        <taxon>Agaricales</taxon>
        <taxon>Marasmiineae</taxon>
        <taxon>Mycenaceae</taxon>
        <taxon>Mycena</taxon>
    </lineage>
</organism>
<gene>
    <name evidence="2" type="ORF">GGX14DRAFT_474306</name>
</gene>
<sequence length="142" mass="14299">MQLTLSKLFAFVVATQAIGIASGALPLPVTAEAASSAISPSPLAFSTGISCTDSNLGGSCSTNFVTSIPSGCFNYGAPLNDAITSIQVISGFACTFFLNAGCGAGNPSITITGTVNDLTNINFDNAISSYQCNNLTISLDAV</sequence>
<proteinExistence type="predicted"/>